<dbReference type="SUPFAM" id="SSF51905">
    <property type="entry name" value="FAD/NAD(P)-binding domain"/>
    <property type="match status" value="1"/>
</dbReference>
<dbReference type="Proteomes" id="UP000680839">
    <property type="component" value="Chromosome"/>
</dbReference>
<dbReference type="Pfam" id="PF01593">
    <property type="entry name" value="Amino_oxidase"/>
    <property type="match status" value="1"/>
</dbReference>
<name>A0A975NHI3_9BRAD</name>
<dbReference type="AlphaFoldDB" id="A0A975NHI3"/>
<evidence type="ECO:0000313" key="3">
    <source>
        <dbReference type="EMBL" id="QWG14651.1"/>
    </source>
</evidence>
<dbReference type="Pfam" id="PF13450">
    <property type="entry name" value="NAD_binding_8"/>
    <property type="match status" value="1"/>
</dbReference>
<feature type="domain" description="Amine oxidase" evidence="2">
    <location>
        <begin position="105"/>
        <end position="353"/>
    </location>
</feature>
<dbReference type="InterPro" id="IPR036188">
    <property type="entry name" value="FAD/NAD-bd_sf"/>
</dbReference>
<evidence type="ECO:0000259" key="2">
    <source>
        <dbReference type="Pfam" id="PF01593"/>
    </source>
</evidence>
<dbReference type="SUPFAM" id="SSF54373">
    <property type="entry name" value="FAD-linked reductases, C-terminal domain"/>
    <property type="match status" value="1"/>
</dbReference>
<dbReference type="InterPro" id="IPR050703">
    <property type="entry name" value="Flavin_MAO"/>
</dbReference>
<dbReference type="PANTHER" id="PTHR43563">
    <property type="entry name" value="AMINE OXIDASE"/>
    <property type="match status" value="1"/>
</dbReference>
<organism evidence="3 4">
    <name type="scientific">Bradyrhizobium sediminis</name>
    <dbReference type="NCBI Taxonomy" id="2840469"/>
    <lineage>
        <taxon>Bacteria</taxon>
        <taxon>Pseudomonadati</taxon>
        <taxon>Pseudomonadota</taxon>
        <taxon>Alphaproteobacteria</taxon>
        <taxon>Hyphomicrobiales</taxon>
        <taxon>Nitrobacteraceae</taxon>
        <taxon>Bradyrhizobium</taxon>
    </lineage>
</organism>
<proteinExistence type="inferred from homology"/>
<dbReference type="PANTHER" id="PTHR43563:SF1">
    <property type="entry name" value="AMINE OXIDASE [FLAVIN-CONTAINING] B"/>
    <property type="match status" value="1"/>
</dbReference>
<reference evidence="3" key="1">
    <citation type="submission" date="2021-06" db="EMBL/GenBank/DDBJ databases">
        <title>Bradyrhizobium sp. S2-20-1 Genome sequencing.</title>
        <authorList>
            <person name="Jin L."/>
        </authorList>
    </citation>
    <scope>NUCLEOTIDE SEQUENCE</scope>
    <source>
        <strain evidence="3">S2-20-1</strain>
    </source>
</reference>
<dbReference type="Gene3D" id="3.50.50.60">
    <property type="entry name" value="FAD/NAD(P)-binding domain"/>
    <property type="match status" value="2"/>
</dbReference>
<evidence type="ECO:0000313" key="4">
    <source>
        <dbReference type="Proteomes" id="UP000680839"/>
    </source>
</evidence>
<gene>
    <name evidence="3" type="ORF">KMZ29_08325</name>
</gene>
<comment type="similarity">
    <text evidence="1">Belongs to the flavin monoamine oxidase family.</text>
</comment>
<evidence type="ECO:0000256" key="1">
    <source>
        <dbReference type="ARBA" id="ARBA00005995"/>
    </source>
</evidence>
<dbReference type="EMBL" id="CP076134">
    <property type="protein sequence ID" value="QWG14651.1"/>
    <property type="molecule type" value="Genomic_DNA"/>
</dbReference>
<accession>A0A975NHI3</accession>
<dbReference type="GO" id="GO:0016491">
    <property type="term" value="F:oxidoreductase activity"/>
    <property type="evidence" value="ECO:0007669"/>
    <property type="project" value="InterPro"/>
</dbReference>
<dbReference type="RefSeq" id="WP_215623255.1">
    <property type="nucleotide sequence ID" value="NZ_CP076134.1"/>
</dbReference>
<sequence length="546" mass="58915">MLDTAIIGGGLCGLVLARNLCRQGRAVGLFEARKRLGGRILSATSAGSGLAMDLGPTWFWPDTQPLIKSIVAELGLPDIAQHDDGSVLHLKDPDQAPERIDGKIIHQGARRLRGGMAQLVDALAAGLPQGLTHLDHVLTSVRDREDHVALTFAAGDGIVEITARHVVLALPPRLLEQQVRFEPDLDEATREAMRGAETWMAAQAKVVIAYDRAFWREAGHSGNAFVTHEQAVLGEIFDACDGDPAKAALGGFLALSPELRASFSAGLPMLMDNQMAQVFGATLEHGEQYFQDWATELHTCSALDRTSARTEHAGAANPMLRRAHWNGTLYLGGSETAARGAGYLEGALEAARRIDLALERKSAEEGGSGSHSRAAGDAAAPINAASLARFRAWVAAQQDAAFDGYRHRLNRSLAAQQREQLTQRAILESMEEVFDRALAVLDGLDFDVGAVTVEHGRSSLTPGVQQPFGDLMRSVLDDVIAFNRTSCALSNFPDEHHLSREYRQVILRDIAAAWLEFSLAANRLLLAKTDARDRRLQAAGLTGVSS</sequence>
<protein>
    <submittedName>
        <fullName evidence="3">FAD-dependent oxidoreductase</fullName>
    </submittedName>
</protein>
<dbReference type="InterPro" id="IPR002937">
    <property type="entry name" value="Amino_oxidase"/>
</dbReference>